<gene>
    <name evidence="2" type="ORF">PYX00_008925</name>
</gene>
<comment type="caution">
    <text evidence="2">The sequence shown here is derived from an EMBL/GenBank/DDBJ whole genome shotgun (WGS) entry which is preliminary data.</text>
</comment>
<feature type="region of interest" description="Disordered" evidence="1">
    <location>
        <begin position="58"/>
        <end position="133"/>
    </location>
</feature>
<evidence type="ECO:0000313" key="2">
    <source>
        <dbReference type="EMBL" id="KAL0266355.1"/>
    </source>
</evidence>
<protein>
    <submittedName>
        <fullName evidence="2">Uncharacterized protein</fullName>
    </submittedName>
</protein>
<sequence length="189" mass="22200">MQNRDFDGAEDFEREETGSDTSKENYFQEIYMLQSAPKQIEFGHVYENPNEWEQRYEKKDFDRNRHQGKVRWADKKGGHGEHYWDYNHSGRAGDGEEYEGSAAEQVGEEDGPGRQHRKRQSPPEEKRPRSKEVEDFLHSFHRDVMGVVNLERLNENLFSPKASTEIPELANLDGSFRFLFDFPKRQIGA</sequence>
<proteinExistence type="predicted"/>
<dbReference type="EMBL" id="JARGDH010000005">
    <property type="protein sequence ID" value="KAL0266355.1"/>
    <property type="molecule type" value="Genomic_DNA"/>
</dbReference>
<feature type="region of interest" description="Disordered" evidence="1">
    <location>
        <begin position="1"/>
        <end position="26"/>
    </location>
</feature>
<reference evidence="2" key="1">
    <citation type="journal article" date="2024" name="Gigascience">
        <title>Chromosome-level genome of the poultry shaft louse Menopon gallinae provides insight into the host-switching and adaptive evolution of parasitic lice.</title>
        <authorList>
            <person name="Xu Y."/>
            <person name="Ma L."/>
            <person name="Liu S."/>
            <person name="Liang Y."/>
            <person name="Liu Q."/>
            <person name="He Z."/>
            <person name="Tian L."/>
            <person name="Duan Y."/>
            <person name="Cai W."/>
            <person name="Li H."/>
            <person name="Song F."/>
        </authorList>
    </citation>
    <scope>NUCLEOTIDE SEQUENCE</scope>
    <source>
        <strain evidence="2">Cailab_2023a</strain>
    </source>
</reference>
<feature type="compositionally biased region" description="Basic and acidic residues" evidence="1">
    <location>
        <begin position="58"/>
        <end position="85"/>
    </location>
</feature>
<organism evidence="2">
    <name type="scientific">Menopon gallinae</name>
    <name type="common">poultry shaft louse</name>
    <dbReference type="NCBI Taxonomy" id="328185"/>
    <lineage>
        <taxon>Eukaryota</taxon>
        <taxon>Metazoa</taxon>
        <taxon>Ecdysozoa</taxon>
        <taxon>Arthropoda</taxon>
        <taxon>Hexapoda</taxon>
        <taxon>Insecta</taxon>
        <taxon>Pterygota</taxon>
        <taxon>Neoptera</taxon>
        <taxon>Paraneoptera</taxon>
        <taxon>Psocodea</taxon>
        <taxon>Troctomorpha</taxon>
        <taxon>Phthiraptera</taxon>
        <taxon>Amblycera</taxon>
        <taxon>Menoponidae</taxon>
        <taxon>Menopon</taxon>
    </lineage>
</organism>
<name>A0AAW2H9E2_9NEOP</name>
<evidence type="ECO:0000256" key="1">
    <source>
        <dbReference type="SAM" id="MobiDB-lite"/>
    </source>
</evidence>
<accession>A0AAW2H9E2</accession>
<feature type="compositionally biased region" description="Basic and acidic residues" evidence="1">
    <location>
        <begin position="121"/>
        <end position="133"/>
    </location>
</feature>
<dbReference type="AlphaFoldDB" id="A0AAW2H9E2"/>